<sequence>MLGVSIFHLCLHLHQYVAVSHQEINYVRFTDKPVAVYEAKSSLVYKEDQQLREVAVDWGRISHSNLPEVLVYVSQRLGHLAPYLEDHVAVFKRLREKVEAAVLTFRGLRGSGDGRTLWTLQMADNLRLAEGVQNSLEIMRAKLQRMLEDCMAIKEILGSNSEHGKGVLKNRSPPADTGDRASQSGGSSSSGQLVAGMQSDVQCPVLHAVEPNQSLDGIMGSSEDADDNALIQALITSWQHMYLSPNISSVPNGLVIEGRKEQDTTTHAAGDGSSLQIGRSLSTAIELDVQQKRRLEELLLVIPPHLADCKKDSVRNSALERRGAGGTLPCWALDNPSAQSSTVGGEAGAEYCLPTERLEQGASPPWIKGADSDNLPLTRVVQRDLWDLQHPADCEAPGLRFAVAEWWDLDGHGIGSQLHGITTPFAVAVQSGRIFVPADNYIRADQDNCLGESRRRLECYFAPTTSQACFARAMKLLQTARTEGAPYTSNRKKKILRMMNDKNVPVVLIAKSTLSLFKGFVPTRWANPWNRMRPTIVMEGKLVDEGRMARITWWRAQAMRYLLRWPSDHLCYVTNRERNAVFGEIVAREMVASLRRMNNKSLYAVTSRPRGVGKEDWMKLEDERLRHQEAETASCIVGNNSQSGLELFLPRPIISLHVRLGRDKRTEMDLFRLPAYMRIAEAIRRQMDPGLRHVWLSTDVISVVNQSSDFAGWRFFYTEQQRIAENQKDWALEMKGGSSYHVPGAVPCFDLVEKSFANLLISQEADYFVGALGSNWCRLIDEMRRTNGRLHKKYVTMTYNPW</sequence>
<protein>
    <recommendedName>
        <fullName evidence="5">O-fucosyltransferase family protein</fullName>
    </recommendedName>
</protein>
<dbReference type="GO" id="GO:0046921">
    <property type="term" value="F:alpha-(1-&gt;6)-fucosyltransferase activity"/>
    <property type="evidence" value="ECO:0007669"/>
    <property type="project" value="TreeGrafter"/>
</dbReference>
<keyword evidence="4" id="KW-1185">Reference proteome</keyword>
<dbReference type="Proteomes" id="UP000265515">
    <property type="component" value="Unassembled WGS sequence"/>
</dbReference>
<name>A0A388LTS0_CHABU</name>
<proteinExistence type="predicted"/>
<dbReference type="GO" id="GO:0006487">
    <property type="term" value="P:protein N-linked glycosylation"/>
    <property type="evidence" value="ECO:0007669"/>
    <property type="project" value="TreeGrafter"/>
</dbReference>
<dbReference type="PANTHER" id="PTHR13132">
    <property type="entry name" value="ALPHA- 1,6 -FUCOSYLTRANSFERASE"/>
    <property type="match status" value="1"/>
</dbReference>
<feature type="compositionally biased region" description="Low complexity" evidence="1">
    <location>
        <begin position="182"/>
        <end position="192"/>
    </location>
</feature>
<evidence type="ECO:0000256" key="2">
    <source>
        <dbReference type="SAM" id="SignalP"/>
    </source>
</evidence>
<dbReference type="Gene3D" id="3.40.50.11350">
    <property type="match status" value="1"/>
</dbReference>
<dbReference type="EMBL" id="BFEA01000528">
    <property type="protein sequence ID" value="GBG85655.1"/>
    <property type="molecule type" value="Genomic_DNA"/>
</dbReference>
<accession>A0A388LTS0</accession>
<gene>
    <name evidence="3" type="ORF">CBR_g40386</name>
</gene>
<feature type="chain" id="PRO_5017259225" description="O-fucosyltransferase family protein" evidence="2">
    <location>
        <begin position="23"/>
        <end position="802"/>
    </location>
</feature>
<comment type="caution">
    <text evidence="3">The sequence shown here is derived from an EMBL/GenBank/DDBJ whole genome shotgun (WGS) entry which is preliminary data.</text>
</comment>
<dbReference type="STRING" id="69332.A0A388LTS0"/>
<keyword evidence="2" id="KW-0732">Signal</keyword>
<dbReference type="Gramene" id="GBG85655">
    <property type="protein sequence ID" value="GBG85655"/>
    <property type="gene ID" value="CBR_g40386"/>
</dbReference>
<feature type="signal peptide" evidence="2">
    <location>
        <begin position="1"/>
        <end position="22"/>
    </location>
</feature>
<evidence type="ECO:0000256" key="1">
    <source>
        <dbReference type="SAM" id="MobiDB-lite"/>
    </source>
</evidence>
<evidence type="ECO:0000313" key="4">
    <source>
        <dbReference type="Proteomes" id="UP000265515"/>
    </source>
</evidence>
<dbReference type="AlphaFoldDB" id="A0A388LTS0"/>
<evidence type="ECO:0008006" key="5">
    <source>
        <dbReference type="Google" id="ProtNLM"/>
    </source>
</evidence>
<dbReference type="PANTHER" id="PTHR13132:SF29">
    <property type="entry name" value="ALPHA-(1,6)-FUCOSYLTRANSFERASE"/>
    <property type="match status" value="1"/>
</dbReference>
<evidence type="ECO:0000313" key="3">
    <source>
        <dbReference type="EMBL" id="GBG85655.1"/>
    </source>
</evidence>
<dbReference type="OrthoDB" id="2014825at2759"/>
<reference evidence="3 4" key="1">
    <citation type="journal article" date="2018" name="Cell">
        <title>The Chara Genome: Secondary Complexity and Implications for Plant Terrestrialization.</title>
        <authorList>
            <person name="Nishiyama T."/>
            <person name="Sakayama H."/>
            <person name="Vries J.D."/>
            <person name="Buschmann H."/>
            <person name="Saint-Marcoux D."/>
            <person name="Ullrich K.K."/>
            <person name="Haas F.B."/>
            <person name="Vanderstraeten L."/>
            <person name="Becker D."/>
            <person name="Lang D."/>
            <person name="Vosolsobe S."/>
            <person name="Rombauts S."/>
            <person name="Wilhelmsson P.K.I."/>
            <person name="Janitza P."/>
            <person name="Kern R."/>
            <person name="Heyl A."/>
            <person name="Rumpler F."/>
            <person name="Villalobos L.I.A.C."/>
            <person name="Clay J.M."/>
            <person name="Skokan R."/>
            <person name="Toyoda A."/>
            <person name="Suzuki Y."/>
            <person name="Kagoshima H."/>
            <person name="Schijlen E."/>
            <person name="Tajeshwar N."/>
            <person name="Catarino B."/>
            <person name="Hetherington A.J."/>
            <person name="Saltykova A."/>
            <person name="Bonnot C."/>
            <person name="Breuninger H."/>
            <person name="Symeonidi A."/>
            <person name="Radhakrishnan G.V."/>
            <person name="Van Nieuwerburgh F."/>
            <person name="Deforce D."/>
            <person name="Chang C."/>
            <person name="Karol K.G."/>
            <person name="Hedrich R."/>
            <person name="Ulvskov P."/>
            <person name="Glockner G."/>
            <person name="Delwiche C.F."/>
            <person name="Petrasek J."/>
            <person name="Van de Peer Y."/>
            <person name="Friml J."/>
            <person name="Beilby M."/>
            <person name="Dolan L."/>
            <person name="Kohara Y."/>
            <person name="Sugano S."/>
            <person name="Fujiyama A."/>
            <person name="Delaux P.-M."/>
            <person name="Quint M."/>
            <person name="TheiBen G."/>
            <person name="Hagemann M."/>
            <person name="Harholt J."/>
            <person name="Dunand C."/>
            <person name="Zachgo S."/>
            <person name="Langdale J."/>
            <person name="Maumus F."/>
            <person name="Straeten D.V.D."/>
            <person name="Gould S.B."/>
            <person name="Rensing S.A."/>
        </authorList>
    </citation>
    <scope>NUCLEOTIDE SEQUENCE [LARGE SCALE GENOMIC DNA]</scope>
    <source>
        <strain evidence="3 4">S276</strain>
    </source>
</reference>
<organism evidence="3 4">
    <name type="scientific">Chara braunii</name>
    <name type="common">Braun's stonewort</name>
    <dbReference type="NCBI Taxonomy" id="69332"/>
    <lineage>
        <taxon>Eukaryota</taxon>
        <taxon>Viridiplantae</taxon>
        <taxon>Streptophyta</taxon>
        <taxon>Charophyceae</taxon>
        <taxon>Charales</taxon>
        <taxon>Characeae</taxon>
        <taxon>Chara</taxon>
    </lineage>
</organism>
<feature type="region of interest" description="Disordered" evidence="1">
    <location>
        <begin position="163"/>
        <end position="194"/>
    </location>
</feature>